<dbReference type="InterPro" id="IPR005467">
    <property type="entry name" value="His_kinase_dom"/>
</dbReference>
<dbReference type="SMART" id="SM00304">
    <property type="entry name" value="HAMP"/>
    <property type="match status" value="1"/>
</dbReference>
<name>A0A8J3JNG2_9ACTN</name>
<dbReference type="CDD" id="cd00082">
    <property type="entry name" value="HisKA"/>
    <property type="match status" value="1"/>
</dbReference>
<dbReference type="InterPro" id="IPR003661">
    <property type="entry name" value="HisK_dim/P_dom"/>
</dbReference>
<dbReference type="SMART" id="SM00388">
    <property type="entry name" value="HisKA"/>
    <property type="match status" value="1"/>
</dbReference>
<evidence type="ECO:0000256" key="11">
    <source>
        <dbReference type="ARBA" id="ARBA00022989"/>
    </source>
</evidence>
<dbReference type="InterPro" id="IPR003594">
    <property type="entry name" value="HATPase_dom"/>
</dbReference>
<comment type="catalytic activity">
    <reaction evidence="1">
        <text>ATP + protein L-histidine = ADP + protein N-phospho-L-histidine.</text>
        <dbReference type="EC" id="2.7.13.3"/>
    </reaction>
</comment>
<keyword evidence="12" id="KW-0902">Two-component regulatory system</keyword>
<evidence type="ECO:0000256" key="3">
    <source>
        <dbReference type="ARBA" id="ARBA00012438"/>
    </source>
</evidence>
<comment type="subcellular location">
    <subcellularLocation>
        <location evidence="2">Cell membrane</location>
        <topology evidence="2">Multi-pass membrane protein</topology>
    </subcellularLocation>
</comment>
<evidence type="ECO:0000256" key="7">
    <source>
        <dbReference type="ARBA" id="ARBA00022692"/>
    </source>
</evidence>
<sequence>MRATLARGALAVTSMVALAFLVPLALVTRQIAEDRALLDARQQAAAVVTALAVSTDPAVLSRAMAATADGPRQRLAVYLPEGVTLGTPRAAADDVALTANRGGSLTAPADDGLVYLQPAALDGGRSAVVEVYVPESDLSRGVATAWWSMGALAALLVAVSVGLADRLGWRVVGATRQLARASKAVGSGDLTVRVIPAGPPDLVEVGEAFNSMADRLNSVIDAERERAADLSHRLRTPLTALRLDCDALPPGPAADRMRQAVEALDAEIDAIIAGARRSAAERAAEETDLVDVVADRLAFWAVLAEDHGRPWQVVAGDTPVWLPVPRTDAIGAVDALIGNIFRHTPHGTGFRVTVNSQAMVVEDAGPGIPDPDAALRRGVSGGGSTGLGLDIVCQLARQAGGDVAVDRGDLGGARITVTLSPLPASPTEEPAIPIPALRFRRGRAT</sequence>
<evidence type="ECO:0000256" key="8">
    <source>
        <dbReference type="ARBA" id="ARBA00022741"/>
    </source>
</evidence>
<keyword evidence="8" id="KW-0547">Nucleotide-binding</keyword>
<evidence type="ECO:0000256" key="1">
    <source>
        <dbReference type="ARBA" id="ARBA00000085"/>
    </source>
</evidence>
<evidence type="ECO:0000256" key="2">
    <source>
        <dbReference type="ARBA" id="ARBA00004651"/>
    </source>
</evidence>
<keyword evidence="11" id="KW-1133">Transmembrane helix</keyword>
<dbReference type="Gene3D" id="3.30.565.10">
    <property type="entry name" value="Histidine kinase-like ATPase, C-terminal domain"/>
    <property type="match status" value="1"/>
</dbReference>
<dbReference type="PANTHER" id="PTHR44936:SF9">
    <property type="entry name" value="SENSOR PROTEIN CREC"/>
    <property type="match status" value="1"/>
</dbReference>
<dbReference type="Gene3D" id="1.10.287.130">
    <property type="match status" value="1"/>
</dbReference>
<evidence type="ECO:0000256" key="10">
    <source>
        <dbReference type="ARBA" id="ARBA00022840"/>
    </source>
</evidence>
<keyword evidence="9 15" id="KW-0418">Kinase</keyword>
<keyword evidence="5" id="KW-0597">Phosphoprotein</keyword>
<evidence type="ECO:0000256" key="6">
    <source>
        <dbReference type="ARBA" id="ARBA00022679"/>
    </source>
</evidence>
<dbReference type="GO" id="GO:0005886">
    <property type="term" value="C:plasma membrane"/>
    <property type="evidence" value="ECO:0007669"/>
    <property type="project" value="UniProtKB-SubCell"/>
</dbReference>
<keyword evidence="7" id="KW-0812">Transmembrane</keyword>
<evidence type="ECO:0000313" key="15">
    <source>
        <dbReference type="EMBL" id="GIF83911.1"/>
    </source>
</evidence>
<organism evidence="15 16">
    <name type="scientific">Catellatospora bangladeshensis</name>
    <dbReference type="NCBI Taxonomy" id="310355"/>
    <lineage>
        <taxon>Bacteria</taxon>
        <taxon>Bacillati</taxon>
        <taxon>Actinomycetota</taxon>
        <taxon>Actinomycetes</taxon>
        <taxon>Micromonosporales</taxon>
        <taxon>Micromonosporaceae</taxon>
        <taxon>Catellatospora</taxon>
    </lineage>
</organism>
<keyword evidence="10" id="KW-0067">ATP-binding</keyword>
<protein>
    <recommendedName>
        <fullName evidence="3">histidine kinase</fullName>
        <ecNumber evidence="3">2.7.13.3</ecNumber>
    </recommendedName>
</protein>
<evidence type="ECO:0000256" key="12">
    <source>
        <dbReference type="ARBA" id="ARBA00023012"/>
    </source>
</evidence>
<keyword evidence="4" id="KW-1003">Cell membrane</keyword>
<dbReference type="Proteomes" id="UP000601223">
    <property type="component" value="Unassembled WGS sequence"/>
</dbReference>
<keyword evidence="16" id="KW-1185">Reference proteome</keyword>
<dbReference type="SMART" id="SM00387">
    <property type="entry name" value="HATPase_c"/>
    <property type="match status" value="1"/>
</dbReference>
<gene>
    <name evidence="15" type="ORF">Cba03nite_52600</name>
</gene>
<dbReference type="Pfam" id="PF02518">
    <property type="entry name" value="HATPase_c"/>
    <property type="match status" value="1"/>
</dbReference>
<dbReference type="SUPFAM" id="SSF55874">
    <property type="entry name" value="ATPase domain of HSP90 chaperone/DNA topoisomerase II/histidine kinase"/>
    <property type="match status" value="1"/>
</dbReference>
<accession>A0A8J3JNG2</accession>
<dbReference type="EC" id="2.7.13.3" evidence="3"/>
<dbReference type="InterPro" id="IPR050980">
    <property type="entry name" value="2C_sensor_his_kinase"/>
</dbReference>
<comment type="caution">
    <text evidence="15">The sequence shown here is derived from an EMBL/GenBank/DDBJ whole genome shotgun (WGS) entry which is preliminary data.</text>
</comment>
<evidence type="ECO:0000259" key="13">
    <source>
        <dbReference type="PROSITE" id="PS50109"/>
    </source>
</evidence>
<dbReference type="InterPro" id="IPR036097">
    <property type="entry name" value="HisK_dim/P_sf"/>
</dbReference>
<evidence type="ECO:0000313" key="16">
    <source>
        <dbReference type="Proteomes" id="UP000601223"/>
    </source>
</evidence>
<dbReference type="Pfam" id="PF00512">
    <property type="entry name" value="HisKA"/>
    <property type="match status" value="1"/>
</dbReference>
<keyword evidence="6" id="KW-0808">Transferase</keyword>
<evidence type="ECO:0000256" key="5">
    <source>
        <dbReference type="ARBA" id="ARBA00022553"/>
    </source>
</evidence>
<reference evidence="15 16" key="1">
    <citation type="submission" date="2021-01" db="EMBL/GenBank/DDBJ databases">
        <title>Whole genome shotgun sequence of Catellatospora bangladeshensis NBRC 107357.</title>
        <authorList>
            <person name="Komaki H."/>
            <person name="Tamura T."/>
        </authorList>
    </citation>
    <scope>NUCLEOTIDE SEQUENCE [LARGE SCALE GENOMIC DNA]</scope>
    <source>
        <strain evidence="15 16">NBRC 107357</strain>
    </source>
</reference>
<evidence type="ECO:0000256" key="9">
    <source>
        <dbReference type="ARBA" id="ARBA00022777"/>
    </source>
</evidence>
<dbReference type="GO" id="GO:0005524">
    <property type="term" value="F:ATP binding"/>
    <property type="evidence" value="ECO:0007669"/>
    <property type="project" value="UniProtKB-KW"/>
</dbReference>
<evidence type="ECO:0000259" key="14">
    <source>
        <dbReference type="PROSITE" id="PS50885"/>
    </source>
</evidence>
<feature type="domain" description="HAMP" evidence="14">
    <location>
        <begin position="169"/>
        <end position="221"/>
    </location>
</feature>
<evidence type="ECO:0000256" key="4">
    <source>
        <dbReference type="ARBA" id="ARBA00022475"/>
    </source>
</evidence>
<dbReference type="PROSITE" id="PS50109">
    <property type="entry name" value="HIS_KIN"/>
    <property type="match status" value="1"/>
</dbReference>
<proteinExistence type="predicted"/>
<dbReference type="GO" id="GO:0000155">
    <property type="term" value="F:phosphorelay sensor kinase activity"/>
    <property type="evidence" value="ECO:0007669"/>
    <property type="project" value="InterPro"/>
</dbReference>
<dbReference type="CDD" id="cd06225">
    <property type="entry name" value="HAMP"/>
    <property type="match status" value="1"/>
</dbReference>
<dbReference type="AlphaFoldDB" id="A0A8J3JNG2"/>
<dbReference type="PROSITE" id="PS50885">
    <property type="entry name" value="HAMP"/>
    <property type="match status" value="1"/>
</dbReference>
<dbReference type="InterPro" id="IPR003660">
    <property type="entry name" value="HAMP_dom"/>
</dbReference>
<dbReference type="PANTHER" id="PTHR44936">
    <property type="entry name" value="SENSOR PROTEIN CREC"/>
    <property type="match status" value="1"/>
</dbReference>
<dbReference type="SUPFAM" id="SSF47384">
    <property type="entry name" value="Homodimeric domain of signal transducing histidine kinase"/>
    <property type="match status" value="1"/>
</dbReference>
<keyword evidence="11" id="KW-0472">Membrane</keyword>
<dbReference type="EMBL" id="BONF01000032">
    <property type="protein sequence ID" value="GIF83911.1"/>
    <property type="molecule type" value="Genomic_DNA"/>
</dbReference>
<dbReference type="Pfam" id="PF00672">
    <property type="entry name" value="HAMP"/>
    <property type="match status" value="1"/>
</dbReference>
<dbReference type="InterPro" id="IPR036890">
    <property type="entry name" value="HATPase_C_sf"/>
</dbReference>
<feature type="domain" description="Histidine kinase" evidence="13">
    <location>
        <begin position="229"/>
        <end position="423"/>
    </location>
</feature>
<dbReference type="RefSeq" id="WP_203751376.1">
    <property type="nucleotide sequence ID" value="NZ_BONF01000032.1"/>
</dbReference>